<dbReference type="InterPro" id="IPR023019">
    <property type="entry name" value="His_synth_HisIE"/>
</dbReference>
<dbReference type="Gene3D" id="3.10.20.810">
    <property type="entry name" value="Phosphoribosyl-AMP cyclohydrolase"/>
    <property type="match status" value="1"/>
</dbReference>
<evidence type="ECO:0000259" key="18">
    <source>
        <dbReference type="Pfam" id="PF01502"/>
    </source>
</evidence>
<dbReference type="Gene3D" id="3.20.20.70">
    <property type="entry name" value="Aldolase class I"/>
    <property type="match status" value="1"/>
</dbReference>
<dbReference type="SUPFAM" id="SSF141734">
    <property type="entry name" value="HisI-like"/>
    <property type="match status" value="1"/>
</dbReference>
<evidence type="ECO:0000313" key="20">
    <source>
        <dbReference type="Proteomes" id="UP001523566"/>
    </source>
</evidence>
<feature type="region of interest" description="Phosphoribosyl-ATP pyrophosphohydrolase" evidence="16">
    <location>
        <begin position="341"/>
        <end position="427"/>
    </location>
</feature>
<keyword evidence="10 16" id="KW-0028">Amino-acid biosynthesis</keyword>
<evidence type="ECO:0000256" key="1">
    <source>
        <dbReference type="ARBA" id="ARBA00000024"/>
    </source>
</evidence>
<evidence type="ECO:0000256" key="15">
    <source>
        <dbReference type="ARBA" id="ARBA00023268"/>
    </source>
</evidence>
<dbReference type="Pfam" id="PF01502">
    <property type="entry name" value="PRA-CH"/>
    <property type="match status" value="1"/>
</dbReference>
<dbReference type="Gene3D" id="1.10.287.1080">
    <property type="entry name" value="MazG-like"/>
    <property type="match status" value="1"/>
</dbReference>
<evidence type="ECO:0000256" key="12">
    <source>
        <dbReference type="ARBA" id="ARBA00022801"/>
    </source>
</evidence>
<feature type="domain" description="Phosphoribosyl-AMP cyclohydrolase" evidence="18">
    <location>
        <begin position="251"/>
        <end position="324"/>
    </location>
</feature>
<comment type="pathway">
    <text evidence="5 16">Amino-acid biosynthesis; L-histidine biosynthesis; L-histidine from 5-phospho-alpha-D-ribose 1-diphosphate: step 2/9.</text>
</comment>
<dbReference type="SUPFAM" id="SSF101386">
    <property type="entry name" value="all-alpha NTP pyrophosphatases"/>
    <property type="match status" value="1"/>
</dbReference>
<dbReference type="GO" id="GO:0004636">
    <property type="term" value="F:phosphoribosyl-ATP diphosphatase activity"/>
    <property type="evidence" value="ECO:0007669"/>
    <property type="project" value="UniProtKB-EC"/>
</dbReference>
<keyword evidence="13 16" id="KW-0067">ATP-binding</keyword>
<dbReference type="PANTHER" id="PTHR42945:SF1">
    <property type="entry name" value="HISTIDINE BIOSYNTHESIS BIFUNCTIONAL PROTEIN HIS7"/>
    <property type="match status" value="1"/>
</dbReference>
<keyword evidence="9 16" id="KW-0963">Cytoplasm</keyword>
<keyword evidence="11 16" id="KW-0547">Nucleotide-binding</keyword>
<dbReference type="NCBIfam" id="NF000768">
    <property type="entry name" value="PRK00051.1"/>
    <property type="match status" value="1"/>
</dbReference>
<dbReference type="CDD" id="cd11534">
    <property type="entry name" value="NTP-PPase_HisIE_like"/>
    <property type="match status" value="1"/>
</dbReference>
<accession>A0ABT1E5I4</accession>
<evidence type="ECO:0000256" key="17">
    <source>
        <dbReference type="RuleBase" id="RU003657"/>
    </source>
</evidence>
<dbReference type="Proteomes" id="UP001523566">
    <property type="component" value="Unassembled WGS sequence"/>
</dbReference>
<dbReference type="InterPro" id="IPR013785">
    <property type="entry name" value="Aldolase_TIM"/>
</dbReference>
<dbReference type="GO" id="GO:0004635">
    <property type="term" value="F:phosphoribosyl-AMP cyclohydrolase activity"/>
    <property type="evidence" value="ECO:0007669"/>
    <property type="project" value="UniProtKB-EC"/>
</dbReference>
<sequence>MSLKRIIPCIFLKHKKAVNWFDDDTIISGNVLELVRSYNEKGADELLIFDLSRHEEDKDEVLHFIKRIKKATRIPLLIAGNINNLEDVKKVLYAGASKVVINISKPDADQLIEAAAARFGKEKISVSINDFDALFKHQHTINKNARELLIMHQLDMDSVKNVSQLSSVVFSQSTDKEEILSLLEKTKVRGVTGPFVSREEMDFFALKEECVEKGIPVSTFESEIEFSEMKLNDQGLIPVIVQNYKTEEVLMMAYMNEEAFNYTIKTGKMTYYSRSRKQLWIKGETSGHTQYLKSIQVDCDKDTLLAKVEQLGAACHTGNPTCFYTPVAGEINDMSNPLNVFKDLYDTIVDRRENPKEGSYTNYLFDKGIDKILKKVGEEAAEIIIASKNPNTEEIKYEIADFLYHMNVLMVEKGITWEEILEELDDR</sequence>
<name>A0ABT1E5I4_9FIRM</name>
<dbReference type="Pfam" id="PF00977">
    <property type="entry name" value="His_biosynth"/>
    <property type="match status" value="1"/>
</dbReference>
<dbReference type="EC" id="3.6.1.31" evidence="16"/>
<dbReference type="InterPro" id="IPR006062">
    <property type="entry name" value="His_biosynth"/>
</dbReference>
<keyword evidence="12 16" id="KW-0378">Hydrolase</keyword>
<evidence type="ECO:0000313" key="19">
    <source>
        <dbReference type="EMBL" id="MCP1101084.1"/>
    </source>
</evidence>
<evidence type="ECO:0000256" key="3">
    <source>
        <dbReference type="ARBA" id="ARBA00004496"/>
    </source>
</evidence>
<comment type="catalytic activity">
    <reaction evidence="2 16">
        <text>1-(5-phospho-beta-D-ribosyl)-ATP + H2O = 1-(5-phospho-beta-D-ribosyl)-5'-AMP + diphosphate + H(+)</text>
        <dbReference type="Rhea" id="RHEA:22828"/>
        <dbReference type="ChEBI" id="CHEBI:15377"/>
        <dbReference type="ChEBI" id="CHEBI:15378"/>
        <dbReference type="ChEBI" id="CHEBI:33019"/>
        <dbReference type="ChEBI" id="CHEBI:59457"/>
        <dbReference type="ChEBI" id="CHEBI:73183"/>
        <dbReference type="EC" id="3.6.1.31"/>
    </reaction>
</comment>
<keyword evidence="15 16" id="KW-0511">Multifunctional enzyme</keyword>
<comment type="similarity">
    <text evidence="7 16">In the N-terminal section; belongs to the PRA-CH family.</text>
</comment>
<keyword evidence="14 16" id="KW-0368">Histidine biosynthesis</keyword>
<evidence type="ECO:0000256" key="9">
    <source>
        <dbReference type="ARBA" id="ARBA00022490"/>
    </source>
</evidence>
<evidence type="ECO:0000256" key="16">
    <source>
        <dbReference type="HAMAP-Rule" id="MF_01019"/>
    </source>
</evidence>
<dbReference type="SUPFAM" id="SSF51366">
    <property type="entry name" value="Ribulose-phoshate binding barrel"/>
    <property type="match status" value="1"/>
</dbReference>
<evidence type="ECO:0000256" key="7">
    <source>
        <dbReference type="ARBA" id="ARBA00008299"/>
    </source>
</evidence>
<dbReference type="InterPro" id="IPR021130">
    <property type="entry name" value="PRib-ATP_PPHydrolase-like"/>
</dbReference>
<gene>
    <name evidence="16 19" type="primary">hisIE</name>
    <name evidence="16" type="synonym">hisI</name>
    <name evidence="19" type="ORF">NK125_01485</name>
</gene>
<organism evidence="19 20">
    <name type="scientific">Aequitasia blattaphilus</name>
    <dbReference type="NCBI Taxonomy" id="2949332"/>
    <lineage>
        <taxon>Bacteria</taxon>
        <taxon>Bacillati</taxon>
        <taxon>Bacillota</taxon>
        <taxon>Clostridia</taxon>
        <taxon>Lachnospirales</taxon>
        <taxon>Lachnospiraceae</taxon>
        <taxon>Aequitasia</taxon>
    </lineage>
</organism>
<dbReference type="InterPro" id="IPR008179">
    <property type="entry name" value="HisE"/>
</dbReference>
<comment type="similarity">
    <text evidence="8 17">Belongs to the HisA/HisF family.</text>
</comment>
<feature type="region of interest" description="Phosphoribosyl-AMP cyclohydrolase" evidence="16">
    <location>
        <begin position="1"/>
        <end position="340"/>
    </location>
</feature>
<evidence type="ECO:0000256" key="5">
    <source>
        <dbReference type="ARBA" id="ARBA00005204"/>
    </source>
</evidence>
<evidence type="ECO:0000256" key="4">
    <source>
        <dbReference type="ARBA" id="ARBA00005169"/>
    </source>
</evidence>
<dbReference type="PANTHER" id="PTHR42945">
    <property type="entry name" value="HISTIDINE BIOSYNTHESIS BIFUNCTIONAL PROTEIN"/>
    <property type="match status" value="1"/>
</dbReference>
<evidence type="ECO:0000256" key="13">
    <source>
        <dbReference type="ARBA" id="ARBA00022840"/>
    </source>
</evidence>
<dbReference type="RefSeq" id="WP_262064874.1">
    <property type="nucleotide sequence ID" value="NZ_JAMXOD010000002.1"/>
</dbReference>
<dbReference type="HAMAP" id="MF_01021">
    <property type="entry name" value="HisI"/>
    <property type="match status" value="1"/>
</dbReference>
<comment type="similarity">
    <text evidence="6 16">In the C-terminal section; belongs to the PRA-PH family.</text>
</comment>
<dbReference type="InterPro" id="IPR002496">
    <property type="entry name" value="PRib_AMP_CycHydrolase_dom"/>
</dbReference>
<comment type="subcellular location">
    <subcellularLocation>
        <location evidence="3 16">Cytoplasm</location>
    </subcellularLocation>
</comment>
<evidence type="ECO:0000256" key="10">
    <source>
        <dbReference type="ARBA" id="ARBA00022605"/>
    </source>
</evidence>
<proteinExistence type="inferred from homology"/>
<dbReference type="HAMAP" id="MF_01020">
    <property type="entry name" value="HisE"/>
    <property type="match status" value="1"/>
</dbReference>
<comment type="catalytic activity">
    <reaction evidence="1 16">
        <text>1-(5-phospho-beta-D-ribosyl)-5'-AMP + H2O = 1-(5-phospho-beta-D-ribosyl)-5-[(5-phospho-beta-D-ribosylamino)methylideneamino]imidazole-4-carboxamide</text>
        <dbReference type="Rhea" id="RHEA:20049"/>
        <dbReference type="ChEBI" id="CHEBI:15377"/>
        <dbReference type="ChEBI" id="CHEBI:58435"/>
        <dbReference type="ChEBI" id="CHEBI:59457"/>
        <dbReference type="EC" id="3.5.4.19"/>
    </reaction>
</comment>
<evidence type="ECO:0000256" key="6">
    <source>
        <dbReference type="ARBA" id="ARBA00007731"/>
    </source>
</evidence>
<evidence type="ECO:0000256" key="2">
    <source>
        <dbReference type="ARBA" id="ARBA00001460"/>
    </source>
</evidence>
<dbReference type="InterPro" id="IPR026660">
    <property type="entry name" value="PRA-CH"/>
</dbReference>
<keyword evidence="20" id="KW-1185">Reference proteome</keyword>
<comment type="caution">
    <text evidence="19">The sequence shown here is derived from an EMBL/GenBank/DDBJ whole genome shotgun (WGS) entry which is preliminary data.</text>
</comment>
<dbReference type="HAMAP" id="MF_01019">
    <property type="entry name" value="HisIE"/>
    <property type="match status" value="1"/>
</dbReference>
<evidence type="ECO:0000256" key="11">
    <source>
        <dbReference type="ARBA" id="ARBA00022741"/>
    </source>
</evidence>
<comment type="pathway">
    <text evidence="4 16">Amino-acid biosynthesis; L-histidine biosynthesis; L-histidine from 5-phospho-alpha-D-ribose 1-diphosphate: step 3/9.</text>
</comment>
<evidence type="ECO:0000256" key="8">
    <source>
        <dbReference type="ARBA" id="ARBA00009667"/>
    </source>
</evidence>
<dbReference type="InterPro" id="IPR038019">
    <property type="entry name" value="PRib_AMP_CycHydrolase_sf"/>
</dbReference>
<reference evidence="19 20" key="1">
    <citation type="journal article" date="2022" name="Genome Biol. Evol.">
        <title>Host diet, physiology and behaviors set the stage for Lachnospiraceae cladogenesis.</title>
        <authorList>
            <person name="Vera-Ponce De Leon A."/>
            <person name="Schneider M."/>
            <person name="Jahnes B.C."/>
            <person name="Sadowski V."/>
            <person name="Camuy-Velez L.A."/>
            <person name="Duan J."/>
            <person name="Sabree Z.L."/>
        </authorList>
    </citation>
    <scope>NUCLEOTIDE SEQUENCE [LARGE SCALE GENOMIC DNA]</scope>
    <source>
        <strain evidence="19 20">PAL113</strain>
    </source>
</reference>
<dbReference type="NCBIfam" id="NF002747">
    <property type="entry name" value="PRK02759.1"/>
    <property type="match status" value="1"/>
</dbReference>
<protein>
    <recommendedName>
        <fullName evidence="16">Histidine biosynthesis bifunctional protein HisIE</fullName>
    </recommendedName>
    <domain>
        <recommendedName>
            <fullName evidence="16">Phosphoribosyl-AMP cyclohydrolase</fullName>
            <shortName evidence="16">PRA-CH</shortName>
            <ecNumber evidence="16">3.5.4.19</ecNumber>
        </recommendedName>
    </domain>
    <domain>
        <recommendedName>
            <fullName evidence="16">Phosphoribosyl-ATP pyrophosphatase</fullName>
            <shortName evidence="16">PRA-PH</shortName>
            <ecNumber evidence="16">3.6.1.31</ecNumber>
        </recommendedName>
    </domain>
</protein>
<dbReference type="NCBIfam" id="TIGR03188">
    <property type="entry name" value="histidine_hisI"/>
    <property type="match status" value="1"/>
</dbReference>
<dbReference type="Pfam" id="PF01503">
    <property type="entry name" value="PRA-PH"/>
    <property type="match status" value="1"/>
</dbReference>
<dbReference type="EC" id="3.5.4.19" evidence="16"/>
<evidence type="ECO:0000256" key="14">
    <source>
        <dbReference type="ARBA" id="ARBA00023102"/>
    </source>
</evidence>
<dbReference type="InterPro" id="IPR011060">
    <property type="entry name" value="RibuloseP-bd_barrel"/>
</dbReference>
<dbReference type="EMBL" id="JAMZFW010000002">
    <property type="protein sequence ID" value="MCP1101084.1"/>
    <property type="molecule type" value="Genomic_DNA"/>
</dbReference>